<dbReference type="GO" id="GO:0003677">
    <property type="term" value="F:DNA binding"/>
    <property type="evidence" value="ECO:0007669"/>
    <property type="project" value="UniProtKB-UniRule"/>
</dbReference>
<dbReference type="GeneID" id="19323478"/>
<dbReference type="PROSITE" id="PS50118">
    <property type="entry name" value="HMG_BOX_2"/>
    <property type="match status" value="1"/>
</dbReference>
<dbReference type="HOGENOM" id="CLU_1005378_0_0_1"/>
<reference evidence="5" key="1">
    <citation type="journal article" date="2013" name="Genome Announc.">
        <title>Draft genome sequence of the ascomycete Phaeoacremonium aleophilum strain UCR-PA7, a causal agent of the esca disease complex in grapevines.</title>
        <authorList>
            <person name="Blanco-Ulate B."/>
            <person name="Rolshausen P."/>
            <person name="Cantu D."/>
        </authorList>
    </citation>
    <scope>NUCLEOTIDE SEQUENCE [LARGE SCALE GENOMIC DNA]</scope>
    <source>
        <strain evidence="5">UCR-PA7</strain>
    </source>
</reference>
<evidence type="ECO:0000256" key="2">
    <source>
        <dbReference type="SAM" id="MobiDB-lite"/>
    </source>
</evidence>
<dbReference type="RefSeq" id="XP_007913914.1">
    <property type="nucleotide sequence ID" value="XM_007915723.1"/>
</dbReference>
<accession>R8BPR2</accession>
<dbReference type="KEGG" id="tmn:UCRPA7_3157"/>
<dbReference type="Proteomes" id="UP000014074">
    <property type="component" value="Unassembled WGS sequence"/>
</dbReference>
<evidence type="ECO:0000256" key="1">
    <source>
        <dbReference type="PROSITE-ProRule" id="PRU00267"/>
    </source>
</evidence>
<dbReference type="GO" id="GO:0005634">
    <property type="term" value="C:nucleus"/>
    <property type="evidence" value="ECO:0007669"/>
    <property type="project" value="UniProtKB-UniRule"/>
</dbReference>
<evidence type="ECO:0000313" key="4">
    <source>
        <dbReference type="EMBL" id="EOO01348.1"/>
    </source>
</evidence>
<feature type="region of interest" description="Disordered" evidence="2">
    <location>
        <begin position="54"/>
        <end position="76"/>
    </location>
</feature>
<evidence type="ECO:0000259" key="3">
    <source>
        <dbReference type="PROSITE" id="PS50118"/>
    </source>
</evidence>
<keyword evidence="1" id="KW-0238">DNA-binding</keyword>
<dbReference type="SUPFAM" id="SSF47095">
    <property type="entry name" value="HMG-box"/>
    <property type="match status" value="1"/>
</dbReference>
<sequence>MGGIAASLYFDIQHVRYRITHFVPENTVDASRYVFIAHHNDGTDVNEAQLSELGEGDVTQSATSEQHGPAMTEPNITASTQNNQFFIGGNAQHEQSDDSIAHQPAHSFSFPAGQDLVGDQAAQNFTFPTSQGFVGDQVAQNLNFSTGQDLVGDRPAENFNFLASQDLVGLQSVQNFSVHTGQDLGGIQLPQIANHLIPNYCGQGVAIKAAHDALIQAPQPSSRLPQPPRVRRPSNAWILYRRDKSKALSTSNPGLKAAQISGMISEMWQNEDDETKN</sequence>
<dbReference type="Pfam" id="PF00505">
    <property type="entry name" value="HMG_box"/>
    <property type="match status" value="1"/>
</dbReference>
<proteinExistence type="predicted"/>
<dbReference type="AlphaFoldDB" id="R8BPR2"/>
<organism evidence="4 5">
    <name type="scientific">Phaeoacremonium minimum (strain UCR-PA7)</name>
    <name type="common">Esca disease fungus</name>
    <name type="synonym">Togninia minima</name>
    <dbReference type="NCBI Taxonomy" id="1286976"/>
    <lineage>
        <taxon>Eukaryota</taxon>
        <taxon>Fungi</taxon>
        <taxon>Dikarya</taxon>
        <taxon>Ascomycota</taxon>
        <taxon>Pezizomycotina</taxon>
        <taxon>Sordariomycetes</taxon>
        <taxon>Sordariomycetidae</taxon>
        <taxon>Togniniales</taxon>
        <taxon>Togniniaceae</taxon>
        <taxon>Phaeoacremonium</taxon>
    </lineage>
</organism>
<dbReference type="Gene3D" id="1.10.30.10">
    <property type="entry name" value="High mobility group box domain"/>
    <property type="match status" value="1"/>
</dbReference>
<dbReference type="InterPro" id="IPR036910">
    <property type="entry name" value="HMG_box_dom_sf"/>
</dbReference>
<name>R8BPR2_PHAM7</name>
<dbReference type="OrthoDB" id="6247875at2759"/>
<keyword evidence="5" id="KW-1185">Reference proteome</keyword>
<feature type="DNA-binding region" description="HMG box" evidence="1">
    <location>
        <begin position="230"/>
        <end position="277"/>
    </location>
</feature>
<dbReference type="EMBL" id="KB933004">
    <property type="protein sequence ID" value="EOO01348.1"/>
    <property type="molecule type" value="Genomic_DNA"/>
</dbReference>
<dbReference type="CDD" id="cd01389">
    <property type="entry name" value="HMG-box_ROX1-like"/>
    <property type="match status" value="1"/>
</dbReference>
<evidence type="ECO:0000313" key="5">
    <source>
        <dbReference type="Proteomes" id="UP000014074"/>
    </source>
</evidence>
<gene>
    <name evidence="4" type="ORF">UCRPA7_3157</name>
</gene>
<dbReference type="InterPro" id="IPR009071">
    <property type="entry name" value="HMG_box_dom"/>
</dbReference>
<keyword evidence="1" id="KW-0539">Nucleus</keyword>
<protein>
    <submittedName>
        <fullName evidence="4">Putative mating-type m-specific polypeptide mc 2 protein</fullName>
    </submittedName>
</protein>
<feature type="domain" description="HMG box" evidence="3">
    <location>
        <begin position="230"/>
        <end position="277"/>
    </location>
</feature>